<sequence>MLDTASQSAFQVKPELISVELQHEIEQFYYWEAKLMADRRWEEWFSLMSKDIKYWAPLRSTRSHAAEAKLEYTDEKGFGHFADNWSSLDGRIRKITSDVGWSENPASRLRHIVGNVLIWKDRQADVYDVSTSLMTYRNRQERQTDFFAAERQDRIRRVDDACGFEIVERKILIDQSTLLSNNISFFF</sequence>
<evidence type="ECO:0000256" key="2">
    <source>
        <dbReference type="ARBA" id="ARBA00023002"/>
    </source>
</evidence>
<dbReference type="InterPro" id="IPR032710">
    <property type="entry name" value="NTF2-like_dom_sf"/>
</dbReference>
<dbReference type="PANTHER" id="PTHR41534:SF2">
    <property type="entry name" value="3-PHENYLPROPIONATE_CINNAMIC ACID DIOXYGENASE SUBUNIT BETA"/>
    <property type="match status" value="1"/>
</dbReference>
<keyword evidence="2" id="KW-0560">Oxidoreductase</keyword>
<organism evidence="3">
    <name type="scientific">Xanthobacter polyaromaticivorans</name>
    <dbReference type="NCBI Taxonomy" id="225625"/>
    <lineage>
        <taxon>Bacteria</taxon>
        <taxon>Pseudomonadati</taxon>
        <taxon>Pseudomonadota</taxon>
        <taxon>Alphaproteobacteria</taxon>
        <taxon>Hyphomicrobiales</taxon>
        <taxon>Xanthobacteraceae</taxon>
        <taxon>Xanthobacter</taxon>
    </lineage>
</organism>
<comment type="similarity">
    <text evidence="1">Belongs to the bacterial ring-hydroxylating dioxygenase beta subunit family.</text>
</comment>
<dbReference type="CDD" id="cd00667">
    <property type="entry name" value="ring_hydroxylating_dioxygenases_beta"/>
    <property type="match status" value="1"/>
</dbReference>
<dbReference type="EMBL" id="AB121977">
    <property type="protein sequence ID" value="BAC98957.1"/>
    <property type="molecule type" value="Genomic_DNA"/>
</dbReference>
<evidence type="ECO:0000313" key="3">
    <source>
        <dbReference type="EMBL" id="BAC98957.1"/>
    </source>
</evidence>
<dbReference type="GO" id="GO:0016491">
    <property type="term" value="F:oxidoreductase activity"/>
    <property type="evidence" value="ECO:0007669"/>
    <property type="project" value="UniProtKB-KW"/>
</dbReference>
<gene>
    <name evidence="3" type="primary">dbdCb</name>
</gene>
<dbReference type="AlphaFoldDB" id="Q75W77"/>
<proteinExistence type="inferred from homology"/>
<name>Q75W77_9HYPH</name>
<evidence type="ECO:0000256" key="1">
    <source>
        <dbReference type="ARBA" id="ARBA00009570"/>
    </source>
</evidence>
<dbReference type="PANTHER" id="PTHR41534">
    <property type="entry name" value="BLR3401 PROTEIN"/>
    <property type="match status" value="1"/>
</dbReference>
<accession>Q75W77</accession>
<dbReference type="GO" id="GO:0019380">
    <property type="term" value="P:3-phenylpropionate catabolic process"/>
    <property type="evidence" value="ECO:0007669"/>
    <property type="project" value="TreeGrafter"/>
</dbReference>
<dbReference type="InterPro" id="IPR000391">
    <property type="entry name" value="Rng_hydr_dOase-bsu"/>
</dbReference>
<protein>
    <submittedName>
        <fullName evidence="3">Beta subunit of terminal oxygenase</fullName>
    </submittedName>
</protein>
<reference evidence="3" key="1">
    <citation type="journal article" date="2006" name="Appl. Microbiol. Biotechnol.">
        <title>Gene cloning and in vivo characterization of a dibenzothiophene dioxygenase from Xanthobacter polyaromaticivorans.</title>
        <authorList>
            <person name="Hirano S."/>
            <person name="Haruki M."/>
            <person name="Tkano K."/>
            <person name="Imanaka T."/>
            <person name="Morikawa M."/>
            <person name="Kanaya S."/>
        </authorList>
    </citation>
    <scope>NUCLEOTIDE SEQUENCE</scope>
    <source>
        <strain evidence="3">127W</strain>
    </source>
</reference>
<dbReference type="Pfam" id="PF00866">
    <property type="entry name" value="Ring_hydroxyl_B"/>
    <property type="match status" value="1"/>
</dbReference>
<dbReference type="SUPFAM" id="SSF54427">
    <property type="entry name" value="NTF2-like"/>
    <property type="match status" value="1"/>
</dbReference>
<dbReference type="Gene3D" id="3.10.450.50">
    <property type="match status" value="1"/>
</dbReference>
<dbReference type="NCBIfam" id="NF007479">
    <property type="entry name" value="PRK10069.1"/>
    <property type="match status" value="1"/>
</dbReference>